<dbReference type="RefSeq" id="WP_144413697.1">
    <property type="nucleotide sequence ID" value="NZ_CP010904.1"/>
</dbReference>
<sequence>MRACIYETDADGVLVSACGDWDRFAGSNDAPQCRSERMVGKPLMDFIRHEGTQAVYQALIERACQSEAPLEFPFRCDAPDLIREMWMRMEAGEHGGVRFTSSVISERSRKKISLLDASIPHAKDELVHVCGWCKKIRTPEGWAELEDGVRRMGLFHCACVPRVSHGMCEQCCDTIAARFGLSA</sequence>
<reference evidence="1 2" key="2">
    <citation type="journal article" date="2016" name="ISME J.">
        <title>Characterization of the first cultured representative of Verrucomicrobia subdivision 5 indicates the proposal of a novel phylum.</title>
        <authorList>
            <person name="Spring S."/>
            <person name="Bunk B."/>
            <person name="Sproer C."/>
            <person name="Schumann P."/>
            <person name="Rohde M."/>
            <person name="Tindall B.J."/>
            <person name="Klenk H.P."/>
        </authorList>
    </citation>
    <scope>NUCLEOTIDE SEQUENCE [LARGE SCALE GENOMIC DNA]</scope>
    <source>
        <strain evidence="1 2">L21-Fru-AB</strain>
    </source>
</reference>
<proteinExistence type="predicted"/>
<gene>
    <name evidence="1" type="ORF">L21SP4_00084</name>
</gene>
<protein>
    <recommendedName>
        <fullName evidence="3">PAS fold protein</fullName>
    </recommendedName>
</protein>
<evidence type="ECO:0000313" key="1">
    <source>
        <dbReference type="EMBL" id="AKJ63371.1"/>
    </source>
</evidence>
<evidence type="ECO:0000313" key="2">
    <source>
        <dbReference type="Proteomes" id="UP000035268"/>
    </source>
</evidence>
<evidence type="ECO:0008006" key="3">
    <source>
        <dbReference type="Google" id="ProtNLM"/>
    </source>
</evidence>
<dbReference type="OrthoDB" id="271452at2"/>
<keyword evidence="2" id="KW-1185">Reference proteome</keyword>
<dbReference type="KEGG" id="vbl:L21SP4_00084"/>
<dbReference type="EMBL" id="CP010904">
    <property type="protein sequence ID" value="AKJ63371.1"/>
    <property type="molecule type" value="Genomic_DNA"/>
</dbReference>
<name>A0A0G3EAA2_9BACT</name>
<reference evidence="2" key="1">
    <citation type="submission" date="2015-02" db="EMBL/GenBank/DDBJ databases">
        <title>Description and complete genome sequence of the first cultured representative of the subdivision 5 of the Verrucomicrobia phylum.</title>
        <authorList>
            <person name="Spring S."/>
            <person name="Bunk B."/>
            <person name="Sproer C."/>
            <person name="Klenk H.-P."/>
        </authorList>
    </citation>
    <scope>NUCLEOTIDE SEQUENCE [LARGE SCALE GENOMIC DNA]</scope>
    <source>
        <strain evidence="2">L21-Fru-AB</strain>
    </source>
</reference>
<dbReference type="AlphaFoldDB" id="A0A0G3EAA2"/>
<dbReference type="Proteomes" id="UP000035268">
    <property type="component" value="Chromosome"/>
</dbReference>
<dbReference type="STRING" id="1307763.L21SP4_00084"/>
<accession>A0A0G3EAA2</accession>
<organism evidence="1 2">
    <name type="scientific">Kiritimatiella glycovorans</name>
    <dbReference type="NCBI Taxonomy" id="1307763"/>
    <lineage>
        <taxon>Bacteria</taxon>
        <taxon>Pseudomonadati</taxon>
        <taxon>Kiritimatiellota</taxon>
        <taxon>Kiritimatiellia</taxon>
        <taxon>Kiritimatiellales</taxon>
        <taxon>Kiritimatiellaceae</taxon>
        <taxon>Kiritimatiella</taxon>
    </lineage>
</organism>